<protein>
    <submittedName>
        <fullName evidence="1">Uncharacterized protein</fullName>
    </submittedName>
</protein>
<comment type="caution">
    <text evidence="1">The sequence shown here is derived from an EMBL/GenBank/DDBJ whole genome shotgun (WGS) entry which is preliminary data.</text>
</comment>
<keyword evidence="2" id="KW-1185">Reference proteome</keyword>
<dbReference type="Proteomes" id="UP001372338">
    <property type="component" value="Unassembled WGS sequence"/>
</dbReference>
<dbReference type="EMBL" id="JAYWIO010000008">
    <property type="protein sequence ID" value="KAK7245565.1"/>
    <property type="molecule type" value="Genomic_DNA"/>
</dbReference>
<organism evidence="1 2">
    <name type="scientific">Crotalaria pallida</name>
    <name type="common">Smooth rattlebox</name>
    <name type="synonym">Crotalaria striata</name>
    <dbReference type="NCBI Taxonomy" id="3830"/>
    <lineage>
        <taxon>Eukaryota</taxon>
        <taxon>Viridiplantae</taxon>
        <taxon>Streptophyta</taxon>
        <taxon>Embryophyta</taxon>
        <taxon>Tracheophyta</taxon>
        <taxon>Spermatophyta</taxon>
        <taxon>Magnoliopsida</taxon>
        <taxon>eudicotyledons</taxon>
        <taxon>Gunneridae</taxon>
        <taxon>Pentapetalae</taxon>
        <taxon>rosids</taxon>
        <taxon>fabids</taxon>
        <taxon>Fabales</taxon>
        <taxon>Fabaceae</taxon>
        <taxon>Papilionoideae</taxon>
        <taxon>50 kb inversion clade</taxon>
        <taxon>genistoids sensu lato</taxon>
        <taxon>core genistoids</taxon>
        <taxon>Crotalarieae</taxon>
        <taxon>Crotalaria</taxon>
    </lineage>
</organism>
<dbReference type="AlphaFoldDB" id="A0AAN9HNF7"/>
<gene>
    <name evidence="1" type="ORF">RIF29_40412</name>
</gene>
<evidence type="ECO:0000313" key="1">
    <source>
        <dbReference type="EMBL" id="KAK7245565.1"/>
    </source>
</evidence>
<name>A0AAN9HNF7_CROPI</name>
<reference evidence="1 2" key="1">
    <citation type="submission" date="2024-01" db="EMBL/GenBank/DDBJ databases">
        <title>The genomes of 5 underutilized Papilionoideae crops provide insights into root nodulation and disease resistanc.</title>
        <authorList>
            <person name="Yuan L."/>
        </authorList>
    </citation>
    <scope>NUCLEOTIDE SEQUENCE [LARGE SCALE GENOMIC DNA]</scope>
    <source>
        <strain evidence="1">ZHUSHIDOU_FW_LH</strain>
        <tissue evidence="1">Leaf</tissue>
    </source>
</reference>
<proteinExistence type="predicted"/>
<evidence type="ECO:0000313" key="2">
    <source>
        <dbReference type="Proteomes" id="UP001372338"/>
    </source>
</evidence>
<sequence length="87" mass="9283">MLRFRHDFRGKYGCGGGGYGGGGGGAAVTMAKTIVLNGVEIEVEDEDKIVFVVSVLNIPKKKSLISPTRNAVPLSPHLHLLPSFYTP</sequence>
<accession>A0AAN9HNF7</accession>